<reference evidence="12 13" key="1">
    <citation type="journal article" date="2010" name="Stand. Genomic Sci.">
        <title>Complete genome sequence of Aminobacterium colombiense type strain (ALA-1).</title>
        <authorList>
            <person name="Chertkov O."/>
            <person name="Sikorski J."/>
            <person name="Brambilla E."/>
            <person name="Lapidus A."/>
            <person name="Copeland A."/>
            <person name="Glavina Del Rio T."/>
            <person name="Nolan M."/>
            <person name="Lucas S."/>
            <person name="Tice H."/>
            <person name="Cheng J.F."/>
            <person name="Han C."/>
            <person name="Detter J.C."/>
            <person name="Bruce D."/>
            <person name="Tapia R."/>
            <person name="Goodwin L."/>
            <person name="Pitluck S."/>
            <person name="Liolios K."/>
            <person name="Ivanova N."/>
            <person name="Mavromatis K."/>
            <person name="Ovchinnikova G."/>
            <person name="Pati A."/>
            <person name="Chen A."/>
            <person name="Palaniappan K."/>
            <person name="Land M."/>
            <person name="Hauser L."/>
            <person name="Chang Y.J."/>
            <person name="Jeffries C.D."/>
            <person name="Spring S."/>
            <person name="Rohde M."/>
            <person name="Goker M."/>
            <person name="Bristow J."/>
            <person name="Eisen J.A."/>
            <person name="Markowitz V."/>
            <person name="Hugenholtz P."/>
            <person name="Kyrpides N.C."/>
            <person name="Klenk H.P."/>
        </authorList>
    </citation>
    <scope>NUCLEOTIDE SEQUENCE [LARGE SCALE GENOMIC DNA]</scope>
    <source>
        <strain evidence="13">DSM 12261 / ALA-1</strain>
    </source>
</reference>
<keyword evidence="12" id="KW-0489">Methyltransferase</keyword>
<feature type="domain" description="Serine hydroxymethyltransferase-like" evidence="11">
    <location>
        <begin position="7"/>
        <end position="379"/>
    </location>
</feature>
<dbReference type="HAMAP" id="MF_00051">
    <property type="entry name" value="SHMT"/>
    <property type="match status" value="1"/>
</dbReference>
<dbReference type="InterPro" id="IPR015421">
    <property type="entry name" value="PyrdxlP-dep_Trfase_major"/>
</dbReference>
<evidence type="ECO:0000259" key="11">
    <source>
        <dbReference type="Pfam" id="PF00464"/>
    </source>
</evidence>
<comment type="catalytic activity">
    <reaction evidence="9">
        <text>(6R)-5,10-methylene-5,6,7,8-tetrahydrofolate + D-alanine + H2O = 2-methylserine + (6S)-5,6,7,8-tetrahydrofolate</text>
        <dbReference type="Rhea" id="RHEA:10064"/>
        <dbReference type="ChEBI" id="CHEBI:15377"/>
        <dbReference type="ChEBI" id="CHEBI:15636"/>
        <dbReference type="ChEBI" id="CHEBI:57416"/>
        <dbReference type="ChEBI" id="CHEBI:57453"/>
        <dbReference type="ChEBI" id="CHEBI:58275"/>
        <dbReference type="EC" id="2.1.2.7"/>
    </reaction>
</comment>
<comment type="pathway">
    <text evidence="9">One-carbon metabolism; tetrahydrofolate interconversion.</text>
</comment>
<dbReference type="FunFam" id="3.40.640.10:FF:000001">
    <property type="entry name" value="Serine hydroxymethyltransferase"/>
    <property type="match status" value="1"/>
</dbReference>
<accession>D5EHH9</accession>
<organism evidence="12 13">
    <name type="scientific">Aminobacterium colombiense (strain DSM 12261 / ALA-1)</name>
    <dbReference type="NCBI Taxonomy" id="572547"/>
    <lineage>
        <taxon>Bacteria</taxon>
        <taxon>Thermotogati</taxon>
        <taxon>Synergistota</taxon>
        <taxon>Synergistia</taxon>
        <taxon>Synergistales</taxon>
        <taxon>Aminobacteriaceae</taxon>
        <taxon>Aminobacterium</taxon>
    </lineage>
</organism>
<dbReference type="PANTHER" id="PTHR11680">
    <property type="entry name" value="SERINE HYDROXYMETHYLTRANSFERASE"/>
    <property type="match status" value="1"/>
</dbReference>
<dbReference type="CDD" id="cd00378">
    <property type="entry name" value="SHMT"/>
    <property type="match status" value="1"/>
</dbReference>
<dbReference type="Gene3D" id="3.40.640.10">
    <property type="entry name" value="Type I PLP-dependent aspartate aminotransferase-like (Major domain)"/>
    <property type="match status" value="1"/>
</dbReference>
<dbReference type="InterPro" id="IPR015424">
    <property type="entry name" value="PyrdxlP-dep_Trfase"/>
</dbReference>
<dbReference type="GO" id="GO:0019264">
    <property type="term" value="P:glycine biosynthetic process from serine"/>
    <property type="evidence" value="ECO:0007669"/>
    <property type="project" value="InterPro"/>
</dbReference>
<dbReference type="NCBIfam" id="NF000586">
    <property type="entry name" value="PRK00011.1"/>
    <property type="match status" value="1"/>
</dbReference>
<dbReference type="STRING" id="572547.Amico_1900"/>
<sequence length="423" mass="46438">MNLIHFIDPELAAAIEGEKERQNMTIELIASENFVPEVILEAQGSLLTNKYAEGYPGKRYHGGCEFIDVVESLAIERAKKLFGADHANVQPHSGVNANLAVFMAMLEPGDTILGMDLKHGGHLSHGTTVNISGKFFNSYQYGISKTTGQIDYDQVEKLAKEVRPKLIIAGGSAYSRFIDFERFSQIAQEVGAYFMVDMAHIAGLVAANMHPSPVPYADFVTFTTTKTLRGARGGNILCRSEYAHKIDKAIFPGIQGGPIPQIMAAKALTFKLAMTDEFKAYASQVVKNAKVMAHVLQENGYDIVSKGTDNHLMLVDLRSKNMTGCDAEKKLEEVGITVNMNLIPFDPQKATVTSGIRIGLAGVTSRGFDEKDTEKVARLVVRVLENNDGASLSSFKEEVHSICIEHPIYMSKTELALRYQSKK</sequence>
<dbReference type="InterPro" id="IPR049943">
    <property type="entry name" value="Ser_HO-MeTrfase-like"/>
</dbReference>
<feature type="modified residue" description="N6-(pyridoxal phosphate)lysine" evidence="9 10">
    <location>
        <position position="226"/>
    </location>
</feature>
<evidence type="ECO:0000256" key="2">
    <source>
        <dbReference type="ARBA" id="ARBA00004496"/>
    </source>
</evidence>
<dbReference type="GO" id="GO:0035999">
    <property type="term" value="P:tetrahydrofolate interconversion"/>
    <property type="evidence" value="ECO:0007669"/>
    <property type="project" value="UniProtKB-UniRule"/>
</dbReference>
<dbReference type="GO" id="GO:0050413">
    <property type="term" value="F:D-alanine 2-hydroxymethyltransferase activity"/>
    <property type="evidence" value="ECO:0007669"/>
    <property type="project" value="UniProtKB-EC"/>
</dbReference>
<dbReference type="InterPro" id="IPR039429">
    <property type="entry name" value="SHMT-like_dom"/>
</dbReference>
<dbReference type="UniPathway" id="UPA00193"/>
<dbReference type="GO" id="GO:0030170">
    <property type="term" value="F:pyridoxal phosphate binding"/>
    <property type="evidence" value="ECO:0007669"/>
    <property type="project" value="UniProtKB-UniRule"/>
</dbReference>
<dbReference type="InterPro" id="IPR015422">
    <property type="entry name" value="PyrdxlP-dep_Trfase_small"/>
</dbReference>
<comment type="subunit">
    <text evidence="4 9">Homodimer.</text>
</comment>
<protein>
    <recommendedName>
        <fullName evidence="9">2-methylserine hydroxymethyltransferase</fullName>
        <shortName evidence="9">MSHMT</shortName>
        <ecNumber evidence="9">2.1.2.7</ecNumber>
    </recommendedName>
    <alternativeName>
        <fullName evidence="9">Alpha-methylserine hydroxymethyltransferase</fullName>
    </alternativeName>
    <alternativeName>
        <fullName evidence="9">D-alanine 2-hydroxymethyltransferase</fullName>
    </alternativeName>
</protein>
<dbReference type="Proteomes" id="UP000002366">
    <property type="component" value="Chromosome"/>
</dbReference>
<dbReference type="PIRSF" id="PIRSF000412">
    <property type="entry name" value="SHMT"/>
    <property type="match status" value="1"/>
</dbReference>
<comment type="cofactor">
    <cofactor evidence="1 9 10">
        <name>pyridoxal 5'-phosphate</name>
        <dbReference type="ChEBI" id="CHEBI:597326"/>
    </cofactor>
</comment>
<dbReference type="GO" id="GO:0008168">
    <property type="term" value="F:methyltransferase activity"/>
    <property type="evidence" value="ECO:0007669"/>
    <property type="project" value="UniProtKB-KW"/>
</dbReference>
<keyword evidence="8 9" id="KW-0663">Pyridoxal phosphate</keyword>
<evidence type="ECO:0000256" key="6">
    <source>
        <dbReference type="ARBA" id="ARBA00022563"/>
    </source>
</evidence>
<evidence type="ECO:0000256" key="9">
    <source>
        <dbReference type="HAMAP-Rule" id="MF_00051"/>
    </source>
</evidence>
<evidence type="ECO:0000313" key="13">
    <source>
        <dbReference type="Proteomes" id="UP000002366"/>
    </source>
</evidence>
<dbReference type="GO" id="GO:0004372">
    <property type="term" value="F:glycine hydroxymethyltransferase activity"/>
    <property type="evidence" value="ECO:0007669"/>
    <property type="project" value="InterPro"/>
</dbReference>
<evidence type="ECO:0000256" key="8">
    <source>
        <dbReference type="ARBA" id="ARBA00022898"/>
    </source>
</evidence>
<dbReference type="RefSeq" id="WP_013049273.1">
    <property type="nucleotide sequence ID" value="NC_014011.1"/>
</dbReference>
<dbReference type="Pfam" id="PF00464">
    <property type="entry name" value="SHMT"/>
    <property type="match status" value="1"/>
</dbReference>
<comment type="caution">
    <text evidence="9">Lacks conserved residue(s) required for the propagation of feature annotation.</text>
</comment>
<evidence type="ECO:0000256" key="3">
    <source>
        <dbReference type="ARBA" id="ARBA00006376"/>
    </source>
</evidence>
<evidence type="ECO:0000256" key="1">
    <source>
        <dbReference type="ARBA" id="ARBA00001933"/>
    </source>
</evidence>
<feature type="binding site" evidence="9">
    <location>
        <position position="241"/>
    </location>
    <ligand>
        <name>(6S)-5,6,7,8-tetrahydrofolate</name>
        <dbReference type="ChEBI" id="CHEBI:57453"/>
    </ligand>
</feature>
<evidence type="ECO:0000256" key="5">
    <source>
        <dbReference type="ARBA" id="ARBA00022490"/>
    </source>
</evidence>
<dbReference type="AlphaFoldDB" id="D5EHH9"/>
<dbReference type="EC" id="2.1.2.7" evidence="9"/>
<comment type="function">
    <text evidence="9">Catalyzes the reversible interconversion of alpha-methyl-L-serine to D-alanine with tetrahydrofolate (THF) serving as the one-carbon carrier.</text>
</comment>
<keyword evidence="6 9" id="KW-0554">One-carbon metabolism</keyword>
<keyword evidence="5 9" id="KW-0963">Cytoplasm</keyword>
<gene>
    <name evidence="9" type="primary">mshmt</name>
    <name evidence="12" type="ordered locus">Amico_1900</name>
</gene>
<dbReference type="GO" id="GO:0032259">
    <property type="term" value="P:methylation"/>
    <property type="evidence" value="ECO:0007669"/>
    <property type="project" value="UniProtKB-KW"/>
</dbReference>
<feature type="binding site" evidence="9">
    <location>
        <position position="117"/>
    </location>
    <ligand>
        <name>(6S)-5,6,7,8-tetrahydrofolate</name>
        <dbReference type="ChEBI" id="CHEBI:57453"/>
    </ligand>
</feature>
<keyword evidence="7 9" id="KW-0808">Transferase</keyword>
<dbReference type="SUPFAM" id="SSF53383">
    <property type="entry name" value="PLP-dependent transferases"/>
    <property type="match status" value="1"/>
</dbReference>
<keyword evidence="13" id="KW-1185">Reference proteome</keyword>
<proteinExistence type="inferred from homology"/>
<feature type="binding site" evidence="9">
    <location>
        <begin position="121"/>
        <end position="123"/>
    </location>
    <ligand>
        <name>(6S)-5,6,7,8-tetrahydrofolate</name>
        <dbReference type="ChEBI" id="CHEBI:57453"/>
    </ligand>
</feature>
<evidence type="ECO:0000313" key="12">
    <source>
        <dbReference type="EMBL" id="ADE58011.1"/>
    </source>
</evidence>
<dbReference type="EMBL" id="CP001997">
    <property type="protein sequence ID" value="ADE58011.1"/>
    <property type="molecule type" value="Genomic_DNA"/>
</dbReference>
<dbReference type="eggNOG" id="COG0112">
    <property type="taxonomic scope" value="Bacteria"/>
</dbReference>
<name>D5EHH9_AMICL</name>
<comment type="similarity">
    <text evidence="3 9">Belongs to the SHMT family.</text>
</comment>
<feature type="site" description="Plays an important role in substrate specificity" evidence="9">
    <location>
        <position position="225"/>
    </location>
</feature>
<dbReference type="GO" id="GO:0005829">
    <property type="term" value="C:cytosol"/>
    <property type="evidence" value="ECO:0007669"/>
    <property type="project" value="TreeGrafter"/>
</dbReference>
<evidence type="ECO:0000256" key="7">
    <source>
        <dbReference type="ARBA" id="ARBA00022679"/>
    </source>
</evidence>
<dbReference type="Gene3D" id="3.90.1150.10">
    <property type="entry name" value="Aspartate Aminotransferase, domain 1"/>
    <property type="match status" value="1"/>
</dbReference>
<dbReference type="KEGG" id="aco:Amico_1900"/>
<evidence type="ECO:0000256" key="10">
    <source>
        <dbReference type="PIRSR" id="PIRSR000412-50"/>
    </source>
</evidence>
<evidence type="ECO:0000256" key="4">
    <source>
        <dbReference type="ARBA" id="ARBA00011738"/>
    </source>
</evidence>
<dbReference type="PANTHER" id="PTHR11680:SF35">
    <property type="entry name" value="SERINE HYDROXYMETHYLTRANSFERASE 1"/>
    <property type="match status" value="1"/>
</dbReference>
<comment type="subcellular location">
    <subcellularLocation>
        <location evidence="2 9">Cytoplasm</location>
    </subcellularLocation>
</comment>
<dbReference type="InterPro" id="IPR001085">
    <property type="entry name" value="Ser_HO-MeTrfase"/>
</dbReference>
<dbReference type="HOGENOM" id="CLU_022477_2_1_0"/>